<dbReference type="GO" id="GO:0005634">
    <property type="term" value="C:nucleus"/>
    <property type="evidence" value="ECO:0007669"/>
    <property type="project" value="UniProtKB-SubCell"/>
</dbReference>
<dbReference type="InterPro" id="IPR044867">
    <property type="entry name" value="DEUBAD_dom"/>
</dbReference>
<sequence length="579" mass="64613">MGKHGPCCHCGVTTTPLWRNGPPDKPVLCNACGSRWRTKGSLTNYTPLHARELIDSEEFKVSEVKSISFKPKEKMIKLKQTGCYVESEREIPYSGQNFQKVFEVDTSNRSSSGSAISYSESCAQVGTTEASDLTGSSQSNVWESLVPSKKRTCVIRRKPSPVEKLTKDLCSILHEQQSSYILSTEEDLLYDSPIPTGSFEIGNGSVLLRYPNPNTLEEESEASSLPRDSKSYTTYETYSGSTPFPFCSERKETGFSAAGIGKPKKTAAYVAQEHAKRDKSSSDKFHILRDVDSPLGSTDLKDVVNFEVLMRHMTHEEQQKLMKHLPPIDTAKPPESLRSMFNSSQFVETFSYFQQLLQEGIFDLSNSAVNVEGYKMLRRHVLQNLTRSTWMEHYKSLKDVKCKHNIGGKRVATGPNFLRRSSLTTLKRPRDIQNQHVSEPRGNMRSPKRVSKSGGSGTNLTSIVSLQPNSSYADSKSIHDTENFVDNDGACFSPRSFFASPADRSSMLCSLQFDSSDHHVLLDVPCNTSSFPEAELLYHPWKPGAPSNSPLESRFIADGEDSLSKFSASSFSSQQPRHR</sequence>
<dbReference type="SUPFAM" id="SSF57716">
    <property type="entry name" value="Glucocorticoid receptor-like (DNA-binding domain)"/>
    <property type="match status" value="1"/>
</dbReference>
<evidence type="ECO:0000256" key="5">
    <source>
        <dbReference type="ARBA" id="ARBA00023015"/>
    </source>
</evidence>
<reference evidence="12" key="2">
    <citation type="submission" date="2023-04" db="EMBL/GenBank/DDBJ databases">
        <authorList>
            <person name="Bruccoleri R.E."/>
            <person name="Oakeley E.J."/>
            <person name="Faust A.-M."/>
            <person name="Dessus-Babus S."/>
            <person name="Altorfer M."/>
            <person name="Burckhardt D."/>
            <person name="Oertli M."/>
            <person name="Naumann U."/>
            <person name="Petersen F."/>
            <person name="Wong J."/>
        </authorList>
    </citation>
    <scope>NUCLEOTIDE SEQUENCE</scope>
    <source>
        <strain evidence="12">GSM-AAB239-AS_SAM_17_03QT</strain>
        <tissue evidence="12">Leaf</tissue>
    </source>
</reference>
<dbReference type="EMBL" id="JANAVB010011999">
    <property type="protein sequence ID" value="KAJ6836581.1"/>
    <property type="molecule type" value="Genomic_DNA"/>
</dbReference>
<reference evidence="12" key="1">
    <citation type="journal article" date="2023" name="GigaByte">
        <title>Genome assembly of the bearded iris, Iris pallida Lam.</title>
        <authorList>
            <person name="Bruccoleri R.E."/>
            <person name="Oakeley E.J."/>
            <person name="Faust A.M.E."/>
            <person name="Altorfer M."/>
            <person name="Dessus-Babus S."/>
            <person name="Burckhardt D."/>
            <person name="Oertli M."/>
            <person name="Naumann U."/>
            <person name="Petersen F."/>
            <person name="Wong J."/>
        </authorList>
    </citation>
    <scope>NUCLEOTIDE SEQUENCE</scope>
    <source>
        <strain evidence="12">GSM-AAB239-AS_SAM_17_03QT</strain>
    </source>
</reference>
<dbReference type="Proteomes" id="UP001140949">
    <property type="component" value="Unassembled WGS sequence"/>
</dbReference>
<dbReference type="GO" id="GO:0043565">
    <property type="term" value="F:sequence-specific DNA binding"/>
    <property type="evidence" value="ECO:0007669"/>
    <property type="project" value="InterPro"/>
</dbReference>
<evidence type="ECO:0000256" key="6">
    <source>
        <dbReference type="ARBA" id="ARBA00023163"/>
    </source>
</evidence>
<protein>
    <submittedName>
        <fullName evidence="12">GATA transcription factor 26-like</fullName>
    </submittedName>
</protein>
<evidence type="ECO:0000256" key="4">
    <source>
        <dbReference type="ARBA" id="ARBA00022833"/>
    </source>
</evidence>
<proteinExistence type="predicted"/>
<name>A0AAX6H7N4_IRIPA</name>
<dbReference type="AlphaFoldDB" id="A0AAX6H7N4"/>
<evidence type="ECO:0000259" key="10">
    <source>
        <dbReference type="PROSITE" id="PS50114"/>
    </source>
</evidence>
<dbReference type="InterPro" id="IPR013088">
    <property type="entry name" value="Znf_NHR/GATA"/>
</dbReference>
<comment type="caution">
    <text evidence="12">The sequence shown here is derived from an EMBL/GenBank/DDBJ whole genome shotgun (WGS) entry which is preliminary data.</text>
</comment>
<accession>A0AAX6H7N4</accession>
<keyword evidence="5" id="KW-0805">Transcription regulation</keyword>
<evidence type="ECO:0000256" key="9">
    <source>
        <dbReference type="SAM" id="MobiDB-lite"/>
    </source>
</evidence>
<gene>
    <name evidence="12" type="ORF">M6B38_326235</name>
</gene>
<evidence type="ECO:0000259" key="11">
    <source>
        <dbReference type="PROSITE" id="PS51916"/>
    </source>
</evidence>
<dbReference type="InterPro" id="IPR000679">
    <property type="entry name" value="Znf_GATA"/>
</dbReference>
<dbReference type="Pfam" id="PF13919">
    <property type="entry name" value="ASXH"/>
    <property type="match status" value="1"/>
</dbReference>
<keyword evidence="2" id="KW-0479">Metal-binding</keyword>
<dbReference type="InterPro" id="IPR028020">
    <property type="entry name" value="ASX_DEUBAD_dom"/>
</dbReference>
<dbReference type="InterPro" id="IPR044589">
    <property type="entry name" value="GATA26/27"/>
</dbReference>
<evidence type="ECO:0000256" key="1">
    <source>
        <dbReference type="ARBA" id="ARBA00004123"/>
    </source>
</evidence>
<evidence type="ECO:0000256" key="3">
    <source>
        <dbReference type="ARBA" id="ARBA00022771"/>
    </source>
</evidence>
<evidence type="ECO:0000256" key="7">
    <source>
        <dbReference type="ARBA" id="ARBA00023242"/>
    </source>
</evidence>
<dbReference type="PANTHER" id="PTHR46855:SF1">
    <property type="entry name" value="GATA TRANSCRIPTION FACTOR 26"/>
    <property type="match status" value="1"/>
</dbReference>
<keyword evidence="7" id="KW-0539">Nucleus</keyword>
<dbReference type="SMART" id="SM00401">
    <property type="entry name" value="ZnF_GATA"/>
    <property type="match status" value="1"/>
</dbReference>
<dbReference type="GO" id="GO:0006355">
    <property type="term" value="P:regulation of DNA-templated transcription"/>
    <property type="evidence" value="ECO:0007669"/>
    <property type="project" value="InterPro"/>
</dbReference>
<dbReference type="CDD" id="cd00202">
    <property type="entry name" value="ZnF_GATA"/>
    <property type="match status" value="1"/>
</dbReference>
<evidence type="ECO:0000256" key="8">
    <source>
        <dbReference type="PROSITE-ProRule" id="PRU00094"/>
    </source>
</evidence>
<dbReference type="PROSITE" id="PS51916">
    <property type="entry name" value="DEUBAD"/>
    <property type="match status" value="1"/>
</dbReference>
<feature type="domain" description="GATA-type" evidence="10">
    <location>
        <begin position="7"/>
        <end position="40"/>
    </location>
</feature>
<dbReference type="Gene3D" id="3.30.50.10">
    <property type="entry name" value="Erythroid Transcription Factor GATA-1, subunit A"/>
    <property type="match status" value="1"/>
</dbReference>
<dbReference type="Pfam" id="PF00320">
    <property type="entry name" value="GATA"/>
    <property type="match status" value="1"/>
</dbReference>
<dbReference type="Gene3D" id="1.10.2020.20">
    <property type="match status" value="1"/>
</dbReference>
<evidence type="ECO:0000313" key="13">
    <source>
        <dbReference type="Proteomes" id="UP001140949"/>
    </source>
</evidence>
<dbReference type="InterPro" id="IPR038108">
    <property type="entry name" value="RPN13_DEUBAD_sf"/>
</dbReference>
<evidence type="ECO:0000313" key="12">
    <source>
        <dbReference type="EMBL" id="KAJ6836581.1"/>
    </source>
</evidence>
<keyword evidence="6" id="KW-0804">Transcription</keyword>
<dbReference type="PROSITE" id="PS50114">
    <property type="entry name" value="GATA_ZN_FINGER_2"/>
    <property type="match status" value="1"/>
</dbReference>
<feature type="region of interest" description="Disordered" evidence="9">
    <location>
        <begin position="420"/>
        <end position="463"/>
    </location>
</feature>
<keyword evidence="3 8" id="KW-0863">Zinc-finger</keyword>
<keyword evidence="13" id="KW-1185">Reference proteome</keyword>
<feature type="domain" description="DEUBAD" evidence="11">
    <location>
        <begin position="291"/>
        <end position="403"/>
    </location>
</feature>
<dbReference type="PANTHER" id="PTHR46855">
    <property type="entry name" value="OSJNBB0038F03.10 PROTEIN"/>
    <property type="match status" value="1"/>
</dbReference>
<comment type="subcellular location">
    <subcellularLocation>
        <location evidence="1">Nucleus</location>
    </subcellularLocation>
</comment>
<dbReference type="GO" id="GO:0008270">
    <property type="term" value="F:zinc ion binding"/>
    <property type="evidence" value="ECO:0007669"/>
    <property type="project" value="UniProtKB-KW"/>
</dbReference>
<evidence type="ECO:0000256" key="2">
    <source>
        <dbReference type="ARBA" id="ARBA00022723"/>
    </source>
</evidence>
<organism evidence="12 13">
    <name type="scientific">Iris pallida</name>
    <name type="common">Sweet iris</name>
    <dbReference type="NCBI Taxonomy" id="29817"/>
    <lineage>
        <taxon>Eukaryota</taxon>
        <taxon>Viridiplantae</taxon>
        <taxon>Streptophyta</taxon>
        <taxon>Embryophyta</taxon>
        <taxon>Tracheophyta</taxon>
        <taxon>Spermatophyta</taxon>
        <taxon>Magnoliopsida</taxon>
        <taxon>Liliopsida</taxon>
        <taxon>Asparagales</taxon>
        <taxon>Iridaceae</taxon>
        <taxon>Iridoideae</taxon>
        <taxon>Irideae</taxon>
        <taxon>Iris</taxon>
    </lineage>
</organism>
<keyword evidence="4" id="KW-0862">Zinc</keyword>